<name>A0A1B6CX96_9HEMI</name>
<gene>
    <name evidence="2" type="ORF">g.8874</name>
</gene>
<evidence type="ECO:0000313" key="2">
    <source>
        <dbReference type="EMBL" id="JAS17945.1"/>
    </source>
</evidence>
<evidence type="ECO:0000256" key="1">
    <source>
        <dbReference type="SAM" id="Phobius"/>
    </source>
</evidence>
<sequence>MRQEIIKLMSQRISTVKKFSELGSLVKFAENKKTDSILKSLAVLTWDAGVKFGMITHKIECKINKLKLPKDKNIPSIRFILHVRKLLKKNKSKISEKSCQQSLRSYSLIIWLFAVNYGQQFLRNIKTKKEKQIKTSTLNDLYHLSKNQLIHLKGGHQRLKPHYSPKLFGLCDKKDIYFNFLTSGVSGRCFNDIISFDNFTKSIFSSGQIPKSLDQELIESTSCSSLNNNTSSNFDQYILNNSSESSIDCIFSELKERSCKNILDSISSVIGKMFDDYASSELISKEVYTNTGSFQTLNQKMYEEYNHNTNSMVFQCFEDHISLLRESFERCSQLLHKKYSKKYNSYTKHNNVIERESNIEKGKDELFNNLKNQKQCSDSVLNDSNNNINKSDSLKEMNSSSFIHYKKQSDIFNENSPLDLKTMYSNNLKQIGSIRNPTRCLGISPSMDNIQKNNSFKEIFTSLIQDHVELTLIANKIIEVQANEIQELIYYIKGTNLKEIDSKNETLKTKNDMIHERAIFLLDKQLLENNCSYNVGNNRTCYSPKQYFGNNANFDIKKYFKNKQYKVNKILNINKRFLKMEIFKLNGYKNLLILPFFVIPLKNKVKIFFTNEVCYAFILISGFTISLYLFLLSFIIVTIPFYPRIKE</sequence>
<feature type="transmembrane region" description="Helical" evidence="1">
    <location>
        <begin position="615"/>
        <end position="642"/>
    </location>
</feature>
<organism evidence="2">
    <name type="scientific">Clastoptera arizonana</name>
    <name type="common">Arizona spittle bug</name>
    <dbReference type="NCBI Taxonomy" id="38151"/>
    <lineage>
        <taxon>Eukaryota</taxon>
        <taxon>Metazoa</taxon>
        <taxon>Ecdysozoa</taxon>
        <taxon>Arthropoda</taxon>
        <taxon>Hexapoda</taxon>
        <taxon>Insecta</taxon>
        <taxon>Pterygota</taxon>
        <taxon>Neoptera</taxon>
        <taxon>Paraneoptera</taxon>
        <taxon>Hemiptera</taxon>
        <taxon>Auchenorrhyncha</taxon>
        <taxon>Cercopoidea</taxon>
        <taxon>Clastopteridae</taxon>
        <taxon>Clastoptera</taxon>
    </lineage>
</organism>
<proteinExistence type="predicted"/>
<reference evidence="2" key="1">
    <citation type="submission" date="2015-12" db="EMBL/GenBank/DDBJ databases">
        <title>De novo transcriptome assembly of four potential Pierce s Disease insect vectors from Arizona vineyards.</title>
        <authorList>
            <person name="Tassone E.E."/>
        </authorList>
    </citation>
    <scope>NUCLEOTIDE SEQUENCE</scope>
</reference>
<accession>A0A1B6CX96</accession>
<protein>
    <submittedName>
        <fullName evidence="2">Uncharacterized protein</fullName>
    </submittedName>
</protein>
<keyword evidence="1" id="KW-0812">Transmembrane</keyword>
<keyword evidence="1" id="KW-1133">Transmembrane helix</keyword>
<keyword evidence="1" id="KW-0472">Membrane</keyword>
<dbReference type="AlphaFoldDB" id="A0A1B6CX96"/>
<dbReference type="EMBL" id="GEDC01019353">
    <property type="protein sequence ID" value="JAS17945.1"/>
    <property type="molecule type" value="Transcribed_RNA"/>
</dbReference>